<dbReference type="Proteomes" id="UP000178880">
    <property type="component" value="Unassembled WGS sequence"/>
</dbReference>
<keyword evidence="1" id="KW-1133">Transmembrane helix</keyword>
<reference evidence="2 3" key="1">
    <citation type="journal article" date="2016" name="Nat. Commun.">
        <title>Thousands of microbial genomes shed light on interconnected biogeochemical processes in an aquifer system.</title>
        <authorList>
            <person name="Anantharaman K."/>
            <person name="Brown C.T."/>
            <person name="Hug L.A."/>
            <person name="Sharon I."/>
            <person name="Castelle C.J."/>
            <person name="Probst A.J."/>
            <person name="Thomas B.C."/>
            <person name="Singh A."/>
            <person name="Wilkins M.J."/>
            <person name="Karaoz U."/>
            <person name="Brodie E.L."/>
            <person name="Williams K.H."/>
            <person name="Hubbard S.S."/>
            <person name="Banfield J.F."/>
        </authorList>
    </citation>
    <scope>NUCLEOTIDE SEQUENCE [LARGE SCALE GENOMIC DNA]</scope>
</reference>
<keyword evidence="1" id="KW-0472">Membrane</keyword>
<accession>A0A1G2CDP3</accession>
<evidence type="ECO:0000256" key="1">
    <source>
        <dbReference type="SAM" id="Phobius"/>
    </source>
</evidence>
<gene>
    <name evidence="2" type="ORF">A2945_00700</name>
</gene>
<dbReference type="AlphaFoldDB" id="A0A1G2CDP3"/>
<dbReference type="EMBL" id="MHLA01000016">
    <property type="protein sequence ID" value="OGY99346.1"/>
    <property type="molecule type" value="Genomic_DNA"/>
</dbReference>
<dbReference type="STRING" id="1798650.A2945_00700"/>
<protein>
    <recommendedName>
        <fullName evidence="4">DUF916 domain-containing protein</fullName>
    </recommendedName>
</protein>
<feature type="transmembrane region" description="Helical" evidence="1">
    <location>
        <begin position="295"/>
        <end position="317"/>
    </location>
</feature>
<evidence type="ECO:0000313" key="3">
    <source>
        <dbReference type="Proteomes" id="UP000178880"/>
    </source>
</evidence>
<proteinExistence type="predicted"/>
<evidence type="ECO:0008006" key="4">
    <source>
        <dbReference type="Google" id="ProtNLM"/>
    </source>
</evidence>
<keyword evidence="1" id="KW-0812">Transmembrane</keyword>
<name>A0A1G2CDP3_9BACT</name>
<sequence>MHSGTAKRWFALAVLLCLLLTSYFLLLFLPLVARAQETLTLTVTPPFFELNVSPGEYWASAVKIVNTNPGDLPVYAVLMDFEAQGEEGRGKFLPIAPQEGAPSLASWITLPAGSEFVVPKGQSQEIPFALRVPQDASPGGHYAAILVGTRPFEGTPGSVVRVSSYVASLFLVRVAGDVSEIGDIREFSTDAQLYFTPNVGFTMRFENNGNVHLRPEGTVLIYNMWGIERGRIELGDVTGNVLPGTLRKFNFAWNGERSIFDFGRYTAIATVTFGNAMRQNVSAETSFWIAPGWEMAGIAGGGALLIFFIVFMVRFYVRRTLSRVVSMMPGLNGASEKNWSPSTPPISVSDTTLDLRAIRKNIGHQGGAPRAKQTFVGRIPFVRKYKWFFVAMIPLLVLLAALFVAYAAQMFRHERTFEVVPESVSAQP</sequence>
<feature type="transmembrane region" description="Helical" evidence="1">
    <location>
        <begin position="387"/>
        <end position="408"/>
    </location>
</feature>
<comment type="caution">
    <text evidence="2">The sequence shown here is derived from an EMBL/GenBank/DDBJ whole genome shotgun (WGS) entry which is preliminary data.</text>
</comment>
<evidence type="ECO:0000313" key="2">
    <source>
        <dbReference type="EMBL" id="OGY99346.1"/>
    </source>
</evidence>
<organism evidence="2 3">
    <name type="scientific">Candidatus Liptonbacteria bacterium RIFCSPLOWO2_01_FULL_52_25</name>
    <dbReference type="NCBI Taxonomy" id="1798650"/>
    <lineage>
        <taxon>Bacteria</taxon>
        <taxon>Candidatus Liptoniibacteriota</taxon>
    </lineage>
</organism>